<dbReference type="Pfam" id="PF00928">
    <property type="entry name" value="Adap_comp_sub"/>
    <property type="match status" value="1"/>
</dbReference>
<evidence type="ECO:0000256" key="5">
    <source>
        <dbReference type="PIRNR" id="PIRNR005992"/>
    </source>
</evidence>
<feature type="signal peptide" evidence="6">
    <location>
        <begin position="1"/>
        <end position="16"/>
    </location>
</feature>
<keyword evidence="2 5" id="KW-0813">Transport</keyword>
<sequence>MLLLQTLISLVQMINSLFVTSATGEVLIERHWRGVTPRNICDLCWDELNPQDKRSGTLSPLLHTSKHYLVSVFREDIYVIAVLAKEVPPLLVIELLQRVVDIFVEYFGAASEGLIKDNFASVYQLLEEMLDNGNPLTTEPNALKAMIAPPSVMGRLQAVATGKSNVSDVLPDGTISSMPWRKSGVKYAQNEIYLDIIEEVDAVVDRKGQVVSSEVSGAIVANSRLSGIPDLCLSFLDPEVIKDCSFHPCVRYTRFEQDRVVSFVPPDGTFELMRYRVNTKTNVTVPIYVTPVVTMSDQHNAGYGRIQIQIGQRQTSSLVTPNRKAPMLIEDVALSIPFPKCVKTATLSATVGTVLYDEATKVASWTIGRLTPNATKVPQLSGSMIIQGLAEGPPPIQVKWKVPVASVSGIQIAALQLKNERYRPYKGVRTITKSGRFQIRM</sequence>
<feature type="domain" description="MHD" evidence="7">
    <location>
        <begin position="189"/>
        <end position="440"/>
    </location>
</feature>
<dbReference type="FunFam" id="3.30.450.60:FF:000002">
    <property type="entry name" value="AP-2 complex subunit mu, putative"/>
    <property type="match status" value="1"/>
</dbReference>
<keyword evidence="4" id="KW-0472">Membrane</keyword>
<evidence type="ECO:0000313" key="9">
    <source>
        <dbReference type="Proteomes" id="UP000789595"/>
    </source>
</evidence>
<evidence type="ECO:0000259" key="7">
    <source>
        <dbReference type="PROSITE" id="PS51072"/>
    </source>
</evidence>
<keyword evidence="3 5" id="KW-0653">Protein transport</keyword>
<name>A0A8J2SXB1_9STRA</name>
<comment type="similarity">
    <text evidence="5">Belongs to the adaptor complexes medium subunit family.</text>
</comment>
<dbReference type="GO" id="GO:0012505">
    <property type="term" value="C:endomembrane system"/>
    <property type="evidence" value="ECO:0007669"/>
    <property type="project" value="UniProtKB-SubCell"/>
</dbReference>
<protein>
    <recommendedName>
        <fullName evidence="7">MHD domain-containing protein</fullName>
    </recommendedName>
</protein>
<dbReference type="PRINTS" id="PR00314">
    <property type="entry name" value="CLATHRINADPT"/>
</dbReference>
<reference evidence="8" key="1">
    <citation type="submission" date="2021-11" db="EMBL/GenBank/DDBJ databases">
        <authorList>
            <consortium name="Genoscope - CEA"/>
            <person name="William W."/>
        </authorList>
    </citation>
    <scope>NUCLEOTIDE SEQUENCE</scope>
</reference>
<dbReference type="GO" id="GO:0006886">
    <property type="term" value="P:intracellular protein transport"/>
    <property type="evidence" value="ECO:0007669"/>
    <property type="project" value="UniProtKB-UniRule"/>
</dbReference>
<dbReference type="Gene3D" id="2.60.40.1170">
    <property type="entry name" value="Mu homology domain, subdomain B"/>
    <property type="match status" value="2"/>
</dbReference>
<dbReference type="CDD" id="cd14837">
    <property type="entry name" value="AP3_Mu_N"/>
    <property type="match status" value="1"/>
</dbReference>
<dbReference type="GO" id="GO:0030131">
    <property type="term" value="C:clathrin adaptor complex"/>
    <property type="evidence" value="ECO:0007669"/>
    <property type="project" value="UniProtKB-UniRule"/>
</dbReference>
<dbReference type="PIRSF" id="PIRSF005992">
    <property type="entry name" value="Clathrin_mu"/>
    <property type="match status" value="1"/>
</dbReference>
<evidence type="ECO:0000256" key="3">
    <source>
        <dbReference type="ARBA" id="ARBA00022927"/>
    </source>
</evidence>
<dbReference type="InterPro" id="IPR011012">
    <property type="entry name" value="Longin-like_dom_sf"/>
</dbReference>
<keyword evidence="9" id="KW-1185">Reference proteome</keyword>
<dbReference type="Pfam" id="PF01217">
    <property type="entry name" value="Clat_adaptor_s"/>
    <property type="match status" value="1"/>
</dbReference>
<evidence type="ECO:0000256" key="1">
    <source>
        <dbReference type="ARBA" id="ARBA00004308"/>
    </source>
</evidence>
<dbReference type="PANTHER" id="PTHR10529">
    <property type="entry name" value="AP COMPLEX SUBUNIT MU"/>
    <property type="match status" value="1"/>
</dbReference>
<dbReference type="CDD" id="cd09252">
    <property type="entry name" value="AP-3_Mu3_Cterm"/>
    <property type="match status" value="1"/>
</dbReference>
<dbReference type="AlphaFoldDB" id="A0A8J2SXB1"/>
<dbReference type="OrthoDB" id="870at2759"/>
<accession>A0A8J2SXB1</accession>
<dbReference type="SUPFAM" id="SSF49447">
    <property type="entry name" value="Second domain of Mu2 adaptin subunit (ap50) of ap2 adaptor"/>
    <property type="match status" value="1"/>
</dbReference>
<dbReference type="SUPFAM" id="SSF64356">
    <property type="entry name" value="SNARE-like"/>
    <property type="match status" value="1"/>
</dbReference>
<dbReference type="Gene3D" id="3.30.450.60">
    <property type="match status" value="1"/>
</dbReference>
<dbReference type="InterPro" id="IPR022775">
    <property type="entry name" value="AP_mu_sigma_su"/>
</dbReference>
<dbReference type="Proteomes" id="UP000789595">
    <property type="component" value="Unassembled WGS sequence"/>
</dbReference>
<evidence type="ECO:0000313" key="8">
    <source>
        <dbReference type="EMBL" id="CAH0376397.1"/>
    </source>
</evidence>
<gene>
    <name evidence="8" type="ORF">PECAL_5P09760</name>
</gene>
<dbReference type="EMBL" id="CAKKNE010000005">
    <property type="protein sequence ID" value="CAH0376397.1"/>
    <property type="molecule type" value="Genomic_DNA"/>
</dbReference>
<feature type="chain" id="PRO_5035243364" description="MHD domain-containing protein" evidence="6">
    <location>
        <begin position="17"/>
        <end position="441"/>
    </location>
</feature>
<dbReference type="InterPro" id="IPR028565">
    <property type="entry name" value="MHD"/>
</dbReference>
<keyword evidence="6" id="KW-0732">Signal</keyword>
<evidence type="ECO:0000256" key="6">
    <source>
        <dbReference type="SAM" id="SignalP"/>
    </source>
</evidence>
<evidence type="ECO:0000256" key="4">
    <source>
        <dbReference type="ARBA" id="ARBA00023136"/>
    </source>
</evidence>
<dbReference type="GO" id="GO:0016192">
    <property type="term" value="P:vesicle-mediated transport"/>
    <property type="evidence" value="ECO:0007669"/>
    <property type="project" value="InterPro"/>
</dbReference>
<organism evidence="8 9">
    <name type="scientific">Pelagomonas calceolata</name>
    <dbReference type="NCBI Taxonomy" id="35677"/>
    <lineage>
        <taxon>Eukaryota</taxon>
        <taxon>Sar</taxon>
        <taxon>Stramenopiles</taxon>
        <taxon>Ochrophyta</taxon>
        <taxon>Pelagophyceae</taxon>
        <taxon>Pelagomonadales</taxon>
        <taxon>Pelagomonadaceae</taxon>
        <taxon>Pelagomonas</taxon>
    </lineage>
</organism>
<dbReference type="PROSITE" id="PS51072">
    <property type="entry name" value="MHD"/>
    <property type="match status" value="1"/>
</dbReference>
<dbReference type="InterPro" id="IPR001392">
    <property type="entry name" value="Clathrin_mu"/>
</dbReference>
<comment type="caution">
    <text evidence="8">The sequence shown here is derived from an EMBL/GenBank/DDBJ whole genome shotgun (WGS) entry which is preliminary data.</text>
</comment>
<proteinExistence type="inferred from homology"/>
<evidence type="ECO:0000256" key="2">
    <source>
        <dbReference type="ARBA" id="ARBA00022448"/>
    </source>
</evidence>
<dbReference type="InterPro" id="IPR036168">
    <property type="entry name" value="AP2_Mu_C_sf"/>
</dbReference>
<comment type="subcellular location">
    <subcellularLocation>
        <location evidence="1">Endomembrane system</location>
    </subcellularLocation>
</comment>
<dbReference type="InterPro" id="IPR050431">
    <property type="entry name" value="Adaptor_comp_med_subunit"/>
</dbReference>